<evidence type="ECO:0000256" key="3">
    <source>
        <dbReference type="ARBA" id="ARBA00021622"/>
    </source>
</evidence>
<evidence type="ECO:0000256" key="6">
    <source>
        <dbReference type="ARBA" id="ARBA00022692"/>
    </source>
</evidence>
<evidence type="ECO:0000256" key="7">
    <source>
        <dbReference type="ARBA" id="ARBA00022795"/>
    </source>
</evidence>
<accession>A0A2K9NVC7</accession>
<evidence type="ECO:0000256" key="4">
    <source>
        <dbReference type="ARBA" id="ARBA00022448"/>
    </source>
</evidence>
<dbReference type="GO" id="GO:0044780">
    <property type="term" value="P:bacterial-type flagellum assembly"/>
    <property type="evidence" value="ECO:0007669"/>
    <property type="project" value="InterPro"/>
</dbReference>
<keyword evidence="10 13" id="KW-0472">Membrane</keyword>
<dbReference type="InterPro" id="IPR006135">
    <property type="entry name" value="T3SS_substrate_exporter"/>
</dbReference>
<keyword evidence="15" id="KW-1185">Reference proteome</keyword>
<evidence type="ECO:0000256" key="8">
    <source>
        <dbReference type="ARBA" id="ARBA00022927"/>
    </source>
</evidence>
<keyword evidence="7 13" id="KW-1005">Bacterial flagellum biogenesis</keyword>
<evidence type="ECO:0000256" key="11">
    <source>
        <dbReference type="ARBA" id="ARBA00023225"/>
    </source>
</evidence>
<evidence type="ECO:0000313" key="15">
    <source>
        <dbReference type="Proteomes" id="UP000235584"/>
    </source>
</evidence>
<dbReference type="Gene3D" id="3.40.1690.10">
    <property type="entry name" value="secretion proteins EscU"/>
    <property type="match status" value="1"/>
</dbReference>
<comment type="similarity">
    <text evidence="2 13">Belongs to the type III secretion exporter family.</text>
</comment>
<keyword evidence="11 13" id="KW-1006">Bacterial flagellum protein export</keyword>
<keyword evidence="14" id="KW-0282">Flagellum</keyword>
<keyword evidence="4 13" id="KW-0813">Transport</keyword>
<keyword evidence="8 13" id="KW-0653">Protein transport</keyword>
<gene>
    <name evidence="13 14" type="primary">flhB</name>
    <name evidence="14" type="ORF">C0V70_15305</name>
</gene>
<dbReference type="PRINTS" id="PR00950">
    <property type="entry name" value="TYPE3IMSPROT"/>
</dbReference>
<evidence type="ECO:0000256" key="1">
    <source>
        <dbReference type="ARBA" id="ARBA00004651"/>
    </source>
</evidence>
<keyword evidence="14" id="KW-0966">Cell projection</keyword>
<dbReference type="InterPro" id="IPR029025">
    <property type="entry name" value="T3SS_substrate_exporter_C"/>
</dbReference>
<keyword evidence="9 13" id="KW-1133">Transmembrane helix</keyword>
<protein>
    <recommendedName>
        <fullName evidence="3 13">Flagellar biosynthetic protein FlhB</fullName>
    </recommendedName>
</protein>
<dbReference type="Gene3D" id="6.10.250.2080">
    <property type="match status" value="1"/>
</dbReference>
<evidence type="ECO:0000256" key="2">
    <source>
        <dbReference type="ARBA" id="ARBA00010690"/>
    </source>
</evidence>
<dbReference type="GO" id="GO:0005886">
    <property type="term" value="C:plasma membrane"/>
    <property type="evidence" value="ECO:0007669"/>
    <property type="project" value="UniProtKB-SubCell"/>
</dbReference>
<evidence type="ECO:0000256" key="9">
    <source>
        <dbReference type="ARBA" id="ARBA00022989"/>
    </source>
</evidence>
<keyword evidence="14" id="KW-0969">Cilium</keyword>
<dbReference type="GO" id="GO:0009306">
    <property type="term" value="P:protein secretion"/>
    <property type="evidence" value="ECO:0007669"/>
    <property type="project" value="InterPro"/>
</dbReference>
<dbReference type="AlphaFoldDB" id="A0A2K9NVC7"/>
<dbReference type="OrthoDB" id="5289470at2"/>
<dbReference type="Proteomes" id="UP000235584">
    <property type="component" value="Chromosome"/>
</dbReference>
<keyword evidence="5 13" id="KW-1003">Cell membrane</keyword>
<comment type="subcellular location">
    <subcellularLocation>
        <location evidence="1">Cell membrane</location>
        <topology evidence="1">Multi-pass membrane protein</topology>
    </subcellularLocation>
</comment>
<dbReference type="NCBIfam" id="TIGR00328">
    <property type="entry name" value="flhB"/>
    <property type="match status" value="1"/>
</dbReference>
<dbReference type="KEGG" id="bsto:C0V70_15305"/>
<dbReference type="PANTHER" id="PTHR30531:SF12">
    <property type="entry name" value="FLAGELLAR BIOSYNTHETIC PROTEIN FLHB"/>
    <property type="match status" value="1"/>
</dbReference>
<comment type="function">
    <text evidence="12 13">Required for formation of the rod structure in the basal body of the flagellar apparatus. Together with FliI and FliH, may constitute the export apparatus of flagellin.</text>
</comment>
<proteinExistence type="inferred from homology"/>
<dbReference type="PANTHER" id="PTHR30531">
    <property type="entry name" value="FLAGELLAR BIOSYNTHETIC PROTEIN FLHB"/>
    <property type="match status" value="1"/>
</dbReference>
<dbReference type="EMBL" id="CP025704">
    <property type="protein sequence ID" value="AUN99450.1"/>
    <property type="molecule type" value="Genomic_DNA"/>
</dbReference>
<evidence type="ECO:0000256" key="5">
    <source>
        <dbReference type="ARBA" id="ARBA00022475"/>
    </source>
</evidence>
<feature type="transmembrane region" description="Helical" evidence="13">
    <location>
        <begin position="143"/>
        <end position="165"/>
    </location>
</feature>
<dbReference type="RefSeq" id="WP_102244741.1">
    <property type="nucleotide sequence ID" value="NZ_CP025704.1"/>
</dbReference>
<dbReference type="SUPFAM" id="SSF160544">
    <property type="entry name" value="EscU C-terminal domain-like"/>
    <property type="match status" value="1"/>
</dbReference>
<evidence type="ECO:0000256" key="13">
    <source>
        <dbReference type="RuleBase" id="RU364091"/>
    </source>
</evidence>
<name>A0A2K9NVC7_BACTC</name>
<evidence type="ECO:0000256" key="10">
    <source>
        <dbReference type="ARBA" id="ARBA00023136"/>
    </source>
</evidence>
<dbReference type="InterPro" id="IPR006136">
    <property type="entry name" value="FlhB"/>
</dbReference>
<organism evidence="14 15">
    <name type="scientific">Bacteriovorax stolpii</name>
    <name type="common">Bdellovibrio stolpii</name>
    <dbReference type="NCBI Taxonomy" id="960"/>
    <lineage>
        <taxon>Bacteria</taxon>
        <taxon>Pseudomonadati</taxon>
        <taxon>Bdellovibrionota</taxon>
        <taxon>Bacteriovoracia</taxon>
        <taxon>Bacteriovoracales</taxon>
        <taxon>Bacteriovoracaceae</taxon>
        <taxon>Bacteriovorax</taxon>
    </lineage>
</organism>
<feature type="transmembrane region" description="Helical" evidence="13">
    <location>
        <begin position="34"/>
        <end position="55"/>
    </location>
</feature>
<evidence type="ECO:0000256" key="12">
    <source>
        <dbReference type="ARBA" id="ARBA00025078"/>
    </source>
</evidence>
<evidence type="ECO:0000313" key="14">
    <source>
        <dbReference type="EMBL" id="AUN99450.1"/>
    </source>
</evidence>
<sequence length="359" mass="40630">MAEEMDEGEKTEEPSQHRIDEFRKKGDVASSRELTSVLVLAACLLTLSLSLVFIFEQMTAYIEWLYTLDIASAYSPQALNTITTKTFVVAAKCAAPVLFVALCVGVLAQVAQIGILYSPDILELNFDRVNPINGVKKLFSKQALFEAVKGVIKFAVVLSVVYAYLKDDIARYNGFMHLEISQTFFHAKDLLLKVSFAIILSLAVIAILDFAWQKFTYKQKLMQTKQQLKQESKEQDGNPEVKQRIRQIQREMSRKRMIQDVKTADVIVTNPTHISIVLKYDSETMVSPMVVGKGQDHLAMRIREVAKEHNIPIVENVLLARTLYKTVKVGHPVPRNMYKAVAEVLAFVYKLKKKRKALS</sequence>
<dbReference type="FunFam" id="3.40.1690.10:FF:000001">
    <property type="entry name" value="Flagellar biosynthetic protein FlhB"/>
    <property type="match status" value="1"/>
</dbReference>
<dbReference type="Pfam" id="PF01312">
    <property type="entry name" value="Bac_export_2"/>
    <property type="match status" value="1"/>
</dbReference>
<reference evidence="14 15" key="1">
    <citation type="submission" date="2018-01" db="EMBL/GenBank/DDBJ databases">
        <title>Complete genome sequence of Bacteriovorax stolpii DSM12778.</title>
        <authorList>
            <person name="Tang B."/>
            <person name="Chang J."/>
        </authorList>
    </citation>
    <scope>NUCLEOTIDE SEQUENCE [LARGE SCALE GENOMIC DNA]</scope>
    <source>
        <strain evidence="14 15">DSM 12778</strain>
    </source>
</reference>
<feature type="transmembrane region" description="Helical" evidence="13">
    <location>
        <begin position="190"/>
        <end position="212"/>
    </location>
</feature>
<keyword evidence="6 13" id="KW-0812">Transmembrane</keyword>
<feature type="transmembrane region" description="Helical" evidence="13">
    <location>
        <begin position="97"/>
        <end position="122"/>
    </location>
</feature>